<keyword evidence="3" id="KW-1185">Reference proteome</keyword>
<sequence length="113" mass="12403">MEGGQWMPDAANTAPRKVASARQAISGDLVLVVMVYVTTDNVDRGCDGKNQATTTPIYYLSLFERDNLRWWGPDIGHYYLRQCQWRPVGSPTTSPGGGGSGQRRAPPPPLLLQ</sequence>
<evidence type="ECO:0000313" key="2">
    <source>
        <dbReference type="EMBL" id="PKI55620.1"/>
    </source>
</evidence>
<gene>
    <name evidence="2" type="ORF">CRG98_024013</name>
</gene>
<evidence type="ECO:0000256" key="1">
    <source>
        <dbReference type="SAM" id="MobiDB-lite"/>
    </source>
</evidence>
<proteinExistence type="predicted"/>
<feature type="region of interest" description="Disordered" evidence="1">
    <location>
        <begin position="89"/>
        <end position="113"/>
    </location>
</feature>
<reference evidence="2 3" key="1">
    <citation type="submission" date="2017-11" db="EMBL/GenBank/DDBJ databases">
        <title>De-novo sequencing of pomegranate (Punica granatum L.) genome.</title>
        <authorList>
            <person name="Akparov Z."/>
            <person name="Amiraslanov A."/>
            <person name="Hajiyeva S."/>
            <person name="Abbasov M."/>
            <person name="Kaur K."/>
            <person name="Hamwieh A."/>
            <person name="Solovyev V."/>
            <person name="Salamov A."/>
            <person name="Braich B."/>
            <person name="Kosarev P."/>
            <person name="Mahmoud A."/>
            <person name="Hajiyev E."/>
            <person name="Babayeva S."/>
            <person name="Izzatullayeva V."/>
            <person name="Mammadov A."/>
            <person name="Mammadov A."/>
            <person name="Sharifova S."/>
            <person name="Ojaghi J."/>
            <person name="Eynullazada K."/>
            <person name="Bayramov B."/>
            <person name="Abdulazimova A."/>
            <person name="Shahmuradov I."/>
        </authorList>
    </citation>
    <scope>NUCLEOTIDE SEQUENCE [LARGE SCALE GENOMIC DNA]</scope>
    <source>
        <strain evidence="3">cv. AG2017</strain>
        <tissue evidence="2">Leaf</tissue>
    </source>
</reference>
<organism evidence="2 3">
    <name type="scientific">Punica granatum</name>
    <name type="common">Pomegranate</name>
    <dbReference type="NCBI Taxonomy" id="22663"/>
    <lineage>
        <taxon>Eukaryota</taxon>
        <taxon>Viridiplantae</taxon>
        <taxon>Streptophyta</taxon>
        <taxon>Embryophyta</taxon>
        <taxon>Tracheophyta</taxon>
        <taxon>Spermatophyta</taxon>
        <taxon>Magnoliopsida</taxon>
        <taxon>eudicotyledons</taxon>
        <taxon>Gunneridae</taxon>
        <taxon>Pentapetalae</taxon>
        <taxon>rosids</taxon>
        <taxon>malvids</taxon>
        <taxon>Myrtales</taxon>
        <taxon>Lythraceae</taxon>
        <taxon>Punica</taxon>
    </lineage>
</organism>
<dbReference type="EMBL" id="PGOL01001684">
    <property type="protein sequence ID" value="PKI55620.1"/>
    <property type="molecule type" value="Genomic_DNA"/>
</dbReference>
<evidence type="ECO:0000313" key="3">
    <source>
        <dbReference type="Proteomes" id="UP000233551"/>
    </source>
</evidence>
<dbReference type="AlphaFoldDB" id="A0A2I0JI83"/>
<comment type="caution">
    <text evidence="2">The sequence shown here is derived from an EMBL/GenBank/DDBJ whole genome shotgun (WGS) entry which is preliminary data.</text>
</comment>
<dbReference type="Proteomes" id="UP000233551">
    <property type="component" value="Unassembled WGS sequence"/>
</dbReference>
<protein>
    <submittedName>
        <fullName evidence="2">Uncharacterized protein</fullName>
    </submittedName>
</protein>
<name>A0A2I0JI83_PUNGR</name>
<accession>A0A2I0JI83</accession>